<dbReference type="SUPFAM" id="SSF52317">
    <property type="entry name" value="Class I glutamine amidotransferase-like"/>
    <property type="match status" value="1"/>
</dbReference>
<dbReference type="PANTHER" id="PTHR40469">
    <property type="entry name" value="SECRETED GLYCOSYL HYDROLASE"/>
    <property type="match status" value="1"/>
</dbReference>
<evidence type="ECO:0000313" key="2">
    <source>
        <dbReference type="EMBL" id="MFC4597657.1"/>
    </source>
</evidence>
<proteinExistence type="predicted"/>
<feature type="domain" description="ThuA-like" evidence="1">
    <location>
        <begin position="34"/>
        <end position="208"/>
    </location>
</feature>
<dbReference type="EMBL" id="JBHSEP010000002">
    <property type="protein sequence ID" value="MFC4597657.1"/>
    <property type="molecule type" value="Genomic_DNA"/>
</dbReference>
<protein>
    <submittedName>
        <fullName evidence="2">ThuA domain-containing protein</fullName>
    </submittedName>
</protein>
<organism evidence="2 3">
    <name type="scientific">Cohnella hongkongensis</name>
    <dbReference type="NCBI Taxonomy" id="178337"/>
    <lineage>
        <taxon>Bacteria</taxon>
        <taxon>Bacillati</taxon>
        <taxon>Bacillota</taxon>
        <taxon>Bacilli</taxon>
        <taxon>Bacillales</taxon>
        <taxon>Paenibacillaceae</taxon>
        <taxon>Cohnella</taxon>
    </lineage>
</organism>
<dbReference type="PANTHER" id="PTHR40469:SF2">
    <property type="entry name" value="GALACTOSE-BINDING DOMAIN-LIKE SUPERFAMILY PROTEIN"/>
    <property type="match status" value="1"/>
</dbReference>
<evidence type="ECO:0000313" key="3">
    <source>
        <dbReference type="Proteomes" id="UP001596028"/>
    </source>
</evidence>
<comment type="caution">
    <text evidence="2">The sequence shown here is derived from an EMBL/GenBank/DDBJ whole genome shotgun (WGS) entry which is preliminary data.</text>
</comment>
<dbReference type="InterPro" id="IPR029010">
    <property type="entry name" value="ThuA-like"/>
</dbReference>
<sequence>MNKEIQALALGHYSDAIYHPFAGVDEELRYIFRDRIDVRCTGDYGMLKEEYLAPYRLFISYTEFVEEKLPAERVGALLSFVARGGGLLAVHNGISLQRNQELAALLGGKFMHHPPLTELPIRIREPNHRIMDRVEPFTVEDEPYRFEFNPHIRTTILAEYEHDGSYWPAAWTHEFGLGRVVYLMPGHQLSTFKNEGYRQLMVNAGLWAARAL</sequence>
<dbReference type="Gene3D" id="3.40.50.880">
    <property type="match status" value="1"/>
</dbReference>
<name>A0ABV9F7L4_9BACL</name>
<gene>
    <name evidence="2" type="ORF">ACFO3S_05355</name>
</gene>
<dbReference type="Proteomes" id="UP001596028">
    <property type="component" value="Unassembled WGS sequence"/>
</dbReference>
<keyword evidence="3" id="KW-1185">Reference proteome</keyword>
<reference evidence="3" key="1">
    <citation type="journal article" date="2019" name="Int. J. Syst. Evol. Microbiol.">
        <title>The Global Catalogue of Microorganisms (GCM) 10K type strain sequencing project: providing services to taxonomists for standard genome sequencing and annotation.</title>
        <authorList>
            <consortium name="The Broad Institute Genomics Platform"/>
            <consortium name="The Broad Institute Genome Sequencing Center for Infectious Disease"/>
            <person name="Wu L."/>
            <person name="Ma J."/>
        </authorList>
    </citation>
    <scope>NUCLEOTIDE SEQUENCE [LARGE SCALE GENOMIC DNA]</scope>
    <source>
        <strain evidence="3">CCUG 49571</strain>
    </source>
</reference>
<evidence type="ECO:0000259" key="1">
    <source>
        <dbReference type="Pfam" id="PF06283"/>
    </source>
</evidence>
<accession>A0ABV9F7L4</accession>
<dbReference type="RefSeq" id="WP_378093067.1">
    <property type="nucleotide sequence ID" value="NZ_JBHSEP010000002.1"/>
</dbReference>
<dbReference type="InterPro" id="IPR029062">
    <property type="entry name" value="Class_I_gatase-like"/>
</dbReference>
<dbReference type="Pfam" id="PF06283">
    <property type="entry name" value="ThuA"/>
    <property type="match status" value="1"/>
</dbReference>